<feature type="region of interest" description="Disordered" evidence="1">
    <location>
        <begin position="52"/>
        <end position="87"/>
    </location>
</feature>
<reference evidence="3" key="2">
    <citation type="submission" date="2015-01" db="EMBL/GenBank/DDBJ databases">
        <title>Evolutionary Origins and Diversification of the Mycorrhizal Mutualists.</title>
        <authorList>
            <consortium name="DOE Joint Genome Institute"/>
            <consortium name="Mycorrhizal Genomics Consortium"/>
            <person name="Kohler A."/>
            <person name="Kuo A."/>
            <person name="Nagy L.G."/>
            <person name="Floudas D."/>
            <person name="Copeland A."/>
            <person name="Barry K.W."/>
            <person name="Cichocki N."/>
            <person name="Veneault-Fourrey C."/>
            <person name="LaButti K."/>
            <person name="Lindquist E.A."/>
            <person name="Lipzen A."/>
            <person name="Lundell T."/>
            <person name="Morin E."/>
            <person name="Murat C."/>
            <person name="Riley R."/>
            <person name="Ohm R."/>
            <person name="Sun H."/>
            <person name="Tunlid A."/>
            <person name="Henrissat B."/>
            <person name="Grigoriev I.V."/>
            <person name="Hibbett D.S."/>
            <person name="Martin F."/>
        </authorList>
    </citation>
    <scope>NUCLEOTIDE SEQUENCE [LARGE SCALE GENOMIC DNA]</scope>
    <source>
        <strain evidence="3">Marx 270</strain>
    </source>
</reference>
<gene>
    <name evidence="2" type="ORF">M404DRAFT_993760</name>
</gene>
<dbReference type="AlphaFoldDB" id="A0A0C3PU62"/>
<dbReference type="Proteomes" id="UP000054217">
    <property type="component" value="Unassembled WGS sequence"/>
</dbReference>
<dbReference type="EMBL" id="KN831947">
    <property type="protein sequence ID" value="KIO12781.1"/>
    <property type="molecule type" value="Genomic_DNA"/>
</dbReference>
<feature type="compositionally biased region" description="Basic and acidic residues" evidence="1">
    <location>
        <begin position="57"/>
        <end position="67"/>
    </location>
</feature>
<evidence type="ECO:0000256" key="1">
    <source>
        <dbReference type="SAM" id="MobiDB-lite"/>
    </source>
</evidence>
<evidence type="ECO:0000313" key="2">
    <source>
        <dbReference type="EMBL" id="KIO12781.1"/>
    </source>
</evidence>
<dbReference type="HOGENOM" id="CLU_2484236_0_0_1"/>
<name>A0A0C3PU62_PISTI</name>
<sequence length="87" mass="9878">MCRLATRCPHCTHNTFRSQEYKRLTLSKRTSRDCAMRSDYAGTLGEDAARKIKQQHTRGDDKLDAIKQVHAGRKLPHKAGMGQHDGE</sequence>
<keyword evidence="3" id="KW-1185">Reference proteome</keyword>
<organism evidence="2 3">
    <name type="scientific">Pisolithus tinctorius Marx 270</name>
    <dbReference type="NCBI Taxonomy" id="870435"/>
    <lineage>
        <taxon>Eukaryota</taxon>
        <taxon>Fungi</taxon>
        <taxon>Dikarya</taxon>
        <taxon>Basidiomycota</taxon>
        <taxon>Agaricomycotina</taxon>
        <taxon>Agaricomycetes</taxon>
        <taxon>Agaricomycetidae</taxon>
        <taxon>Boletales</taxon>
        <taxon>Sclerodermatineae</taxon>
        <taxon>Pisolithaceae</taxon>
        <taxon>Pisolithus</taxon>
    </lineage>
</organism>
<accession>A0A0C3PU62</accession>
<reference evidence="2 3" key="1">
    <citation type="submission" date="2014-04" db="EMBL/GenBank/DDBJ databases">
        <authorList>
            <consortium name="DOE Joint Genome Institute"/>
            <person name="Kuo A."/>
            <person name="Kohler A."/>
            <person name="Costa M.D."/>
            <person name="Nagy L.G."/>
            <person name="Floudas D."/>
            <person name="Copeland A."/>
            <person name="Barry K.W."/>
            <person name="Cichocki N."/>
            <person name="Veneault-Fourrey C."/>
            <person name="LaButti K."/>
            <person name="Lindquist E.A."/>
            <person name="Lipzen A."/>
            <person name="Lundell T."/>
            <person name="Morin E."/>
            <person name="Murat C."/>
            <person name="Sun H."/>
            <person name="Tunlid A."/>
            <person name="Henrissat B."/>
            <person name="Grigoriev I.V."/>
            <person name="Hibbett D.S."/>
            <person name="Martin F."/>
            <person name="Nordberg H.P."/>
            <person name="Cantor M.N."/>
            <person name="Hua S.X."/>
        </authorList>
    </citation>
    <scope>NUCLEOTIDE SEQUENCE [LARGE SCALE GENOMIC DNA]</scope>
    <source>
        <strain evidence="2 3">Marx 270</strain>
    </source>
</reference>
<proteinExistence type="predicted"/>
<evidence type="ECO:0000313" key="3">
    <source>
        <dbReference type="Proteomes" id="UP000054217"/>
    </source>
</evidence>
<protein>
    <submittedName>
        <fullName evidence="2">Uncharacterized protein</fullName>
    </submittedName>
</protein>
<dbReference type="InParanoid" id="A0A0C3PU62"/>